<reference evidence="1" key="1">
    <citation type="submission" date="2009-09" db="EMBL/GenBank/DDBJ databases">
        <authorList>
            <person name="Weinstock G."/>
            <person name="Sodergren E."/>
            <person name="Clifton S."/>
            <person name="Fulton L."/>
            <person name="Fulton B."/>
            <person name="Courtney L."/>
            <person name="Fronick C."/>
            <person name="Harrison M."/>
            <person name="Strong C."/>
            <person name="Farmer C."/>
            <person name="Delahaunty K."/>
            <person name="Markovic C."/>
            <person name="Hall O."/>
            <person name="Minx P."/>
            <person name="Tomlinson C."/>
            <person name="Mitreva M."/>
            <person name="Nelson J."/>
            <person name="Hou S."/>
            <person name="Wollam A."/>
            <person name="Pepin K.H."/>
            <person name="Johnson M."/>
            <person name="Bhonagiri V."/>
            <person name="Nash W.E."/>
            <person name="Warren W."/>
            <person name="Chinwalla A."/>
            <person name="Mardis E.R."/>
            <person name="Wilson R.K."/>
        </authorList>
    </citation>
    <scope>NUCLEOTIDE SEQUENCE [LARGE SCALE GENOMIC DNA]</scope>
    <source>
        <strain evidence="1">DSM 20544</strain>
    </source>
</reference>
<dbReference type="STRING" id="500635.MITSMUL_04139"/>
<comment type="caution">
    <text evidence="1">The sequence shown here is derived from an EMBL/GenBank/DDBJ whole genome shotgun (WGS) entry which is preliminary data.</text>
</comment>
<dbReference type="EMBL" id="ABWK02000012">
    <property type="protein sequence ID" value="EEX69069.1"/>
    <property type="molecule type" value="Genomic_DNA"/>
</dbReference>
<accession>C9KLQ5</accession>
<name>C9KLQ5_9FIRM</name>
<protein>
    <submittedName>
        <fullName evidence="1">Uncharacterized protein</fullName>
    </submittedName>
</protein>
<dbReference type="HOGENOM" id="CLU_2826389_0_0_9"/>
<proteinExistence type="predicted"/>
<sequence>MAFFLLLDFIVAGLRNIVKYFREIFWLFCNATYYFIEQSCIDIQFLLICHFIFDKIDFVQYNKVIL</sequence>
<evidence type="ECO:0000313" key="1">
    <source>
        <dbReference type="EMBL" id="EEX69069.1"/>
    </source>
</evidence>
<gene>
    <name evidence="1" type="ORF">MITSMUL_04139</name>
</gene>
<dbReference type="AlphaFoldDB" id="C9KLQ5"/>
<dbReference type="Proteomes" id="UP000003671">
    <property type="component" value="Unassembled WGS sequence"/>
</dbReference>
<organism evidence="1 2">
    <name type="scientific">Mitsuokella multacida DSM 20544</name>
    <dbReference type="NCBI Taxonomy" id="500635"/>
    <lineage>
        <taxon>Bacteria</taxon>
        <taxon>Bacillati</taxon>
        <taxon>Bacillota</taxon>
        <taxon>Negativicutes</taxon>
        <taxon>Selenomonadales</taxon>
        <taxon>Selenomonadaceae</taxon>
        <taxon>Mitsuokella</taxon>
    </lineage>
</organism>
<keyword evidence="2" id="KW-1185">Reference proteome</keyword>
<evidence type="ECO:0000313" key="2">
    <source>
        <dbReference type="Proteomes" id="UP000003671"/>
    </source>
</evidence>